<dbReference type="EMBL" id="MK798143">
    <property type="protein sequence ID" value="QDH45726.1"/>
    <property type="molecule type" value="Genomic_DNA"/>
</dbReference>
<name>A0A513ZYF0_9CAUD</name>
<protein>
    <submittedName>
        <fullName evidence="1">Uncharacterized protein</fullName>
    </submittedName>
</protein>
<evidence type="ECO:0000313" key="2">
    <source>
        <dbReference type="Proteomes" id="UP000317930"/>
    </source>
</evidence>
<keyword evidence="2" id="KW-1185">Reference proteome</keyword>
<dbReference type="Proteomes" id="UP000317930">
    <property type="component" value="Segment"/>
</dbReference>
<organism evidence="1 2">
    <name type="scientific">Pantoea phage vB_PagM_AAM37</name>
    <dbReference type="NCBI Taxonomy" id="2588093"/>
    <lineage>
        <taxon>Viruses</taxon>
        <taxon>Duplodnaviria</taxon>
        <taxon>Heunggongvirae</taxon>
        <taxon>Uroviricota</taxon>
        <taxon>Caudoviricetes</taxon>
        <taxon>Dibbivirus</taxon>
        <taxon>Dibbivirus AAM37</taxon>
    </lineage>
</organism>
<sequence length="154" mass="16723">MALINISSGIITTPNSMGATDTMGYLSNMVHDQQERKDVEISFDAFSLVESDDSEPSAPLTDEDIAQHRRDDKADALSFNAGEHLDALSDIPAAGLSHISPGLQEQLDSGWIISEMNAFYSPDEFELKYYVDLKGGNVLLRKPLKATAGDSTNS</sequence>
<proteinExistence type="predicted"/>
<evidence type="ECO:0000313" key="1">
    <source>
        <dbReference type="EMBL" id="QDH45726.1"/>
    </source>
</evidence>
<reference evidence="1 2" key="1">
    <citation type="submission" date="2019-04" db="EMBL/GenBank/DDBJ databases">
        <title>Complete genome sequence of Pantoea sp. infecting bacteriophage vB_PagM_AAM37.</title>
        <authorList>
            <person name="Truncaite L."/>
            <person name="Simoliuniene M."/>
            <person name="Zajanckauskaite A."/>
            <person name="Meskys R."/>
            <person name="Simoliunas E."/>
        </authorList>
    </citation>
    <scope>NUCLEOTIDE SEQUENCE [LARGE SCALE GENOMIC DNA]</scope>
    <source>
        <strain evidence="1">AAM37</strain>
    </source>
</reference>
<accession>A0A513ZYF0</accession>
<gene>
    <name evidence="1" type="ORF">AAM37_gp55</name>
</gene>